<protein>
    <recommendedName>
        <fullName evidence="5">Knr4/Smi1-like domain-containing protein</fullName>
    </recommendedName>
</protein>
<dbReference type="RefSeq" id="WP_094826123.1">
    <property type="nucleotide sequence ID" value="NZ_NEVL01000003.1"/>
</dbReference>
<dbReference type="EMBL" id="NEVR01000003">
    <property type="protein sequence ID" value="OZI63854.1"/>
    <property type="molecule type" value="Genomic_DNA"/>
</dbReference>
<keyword evidence="3" id="KW-1185">Reference proteome</keyword>
<evidence type="ECO:0008006" key="5">
    <source>
        <dbReference type="Google" id="ProtNLM"/>
    </source>
</evidence>
<proteinExistence type="predicted"/>
<evidence type="ECO:0000313" key="1">
    <source>
        <dbReference type="EMBL" id="OZI35314.1"/>
    </source>
</evidence>
<gene>
    <name evidence="2" type="ORF">CAL27_14745</name>
    <name evidence="1" type="ORF">CEG14_09435</name>
</gene>
<comment type="caution">
    <text evidence="1">The sequence shown here is derived from an EMBL/GenBank/DDBJ whole genome shotgun (WGS) entry which is preliminary data.</text>
</comment>
<dbReference type="OrthoDB" id="6058590at2"/>
<name>A0A261SD35_9BORD</name>
<organism evidence="1 4">
    <name type="scientific">Bordetella genomosp. 1</name>
    <dbReference type="NCBI Taxonomy" id="1395607"/>
    <lineage>
        <taxon>Bacteria</taxon>
        <taxon>Pseudomonadati</taxon>
        <taxon>Pseudomonadota</taxon>
        <taxon>Betaproteobacteria</taxon>
        <taxon>Burkholderiales</taxon>
        <taxon>Alcaligenaceae</taxon>
        <taxon>Bordetella</taxon>
    </lineage>
</organism>
<reference evidence="2 3" key="1">
    <citation type="submission" date="2017-05" db="EMBL/GenBank/DDBJ databases">
        <title>Complete and WGS of Bordetella genogroups.</title>
        <authorList>
            <person name="Spilker T."/>
            <person name="Lipuma J."/>
        </authorList>
    </citation>
    <scope>NUCLEOTIDE SEQUENCE [LARGE SCALE GENOMIC DNA]</scope>
    <source>
        <strain evidence="2 3">AU9795</strain>
    </source>
</reference>
<evidence type="ECO:0000313" key="2">
    <source>
        <dbReference type="EMBL" id="OZI63854.1"/>
    </source>
</evidence>
<dbReference type="EMBL" id="NEVL01000003">
    <property type="protein sequence ID" value="OZI35314.1"/>
    <property type="molecule type" value="Genomic_DNA"/>
</dbReference>
<evidence type="ECO:0000313" key="4">
    <source>
        <dbReference type="Proteomes" id="UP000217005"/>
    </source>
</evidence>
<accession>A0A261SD35</accession>
<dbReference type="Proteomes" id="UP000217005">
    <property type="component" value="Unassembled WGS sequence"/>
</dbReference>
<dbReference type="AlphaFoldDB" id="A0A261SD35"/>
<sequence>MKPFLYQTPILPEGFVWPQAYLALVQSGAWPDLAPWQFLARDMARTLSTYGALLLKFPGRPLVPFAEIDDPSGFYNDGYPVVACFDGREPAVVRIFDYGRPKQTPWDNLSYPDFDAWMAAAREESLRYKADLSEHADD</sequence>
<dbReference type="Proteomes" id="UP000216354">
    <property type="component" value="Unassembled WGS sequence"/>
</dbReference>
<reference evidence="1 4" key="2">
    <citation type="submission" date="2017-05" db="EMBL/GenBank/DDBJ databases">
        <title>Complete and WGS of Bordetella genogroups.</title>
        <authorList>
            <person name="Spilker T."/>
            <person name="LiPuma J."/>
        </authorList>
    </citation>
    <scope>NUCLEOTIDE SEQUENCE [LARGE SCALE GENOMIC DNA]</scope>
    <source>
        <strain evidence="1 4">AU17610</strain>
    </source>
</reference>
<evidence type="ECO:0000313" key="3">
    <source>
        <dbReference type="Proteomes" id="UP000216354"/>
    </source>
</evidence>